<feature type="transmembrane region" description="Helical" evidence="2">
    <location>
        <begin position="660"/>
        <end position="678"/>
    </location>
</feature>
<proteinExistence type="predicted"/>
<feature type="transmembrane region" description="Helical" evidence="2">
    <location>
        <begin position="112"/>
        <end position="131"/>
    </location>
</feature>
<dbReference type="InterPro" id="IPR021840">
    <property type="entry name" value="DUF3433"/>
</dbReference>
<keyword evidence="2" id="KW-1133">Transmembrane helix</keyword>
<keyword evidence="2" id="KW-0812">Transmembrane</keyword>
<gene>
    <name evidence="3" type="ORF">NW766_000519</name>
</gene>
<keyword evidence="4" id="KW-1185">Reference proteome</keyword>
<evidence type="ECO:0000313" key="3">
    <source>
        <dbReference type="EMBL" id="KAJ4024287.1"/>
    </source>
</evidence>
<feature type="transmembrane region" description="Helical" evidence="2">
    <location>
        <begin position="541"/>
        <end position="564"/>
    </location>
</feature>
<dbReference type="PANTHER" id="PTHR37544">
    <property type="entry name" value="SPRAY-RELATED"/>
    <property type="match status" value="1"/>
</dbReference>
<feature type="transmembrane region" description="Helical" evidence="2">
    <location>
        <begin position="178"/>
        <end position="195"/>
    </location>
</feature>
<evidence type="ECO:0000256" key="1">
    <source>
        <dbReference type="SAM" id="MobiDB-lite"/>
    </source>
</evidence>
<accession>A0A9W8PZY9</accession>
<comment type="caution">
    <text evidence="3">The sequence shown here is derived from an EMBL/GenBank/DDBJ whole genome shotgun (WGS) entry which is preliminary data.</text>
</comment>
<keyword evidence="2" id="KW-0472">Membrane</keyword>
<feature type="transmembrane region" description="Helical" evidence="2">
    <location>
        <begin position="698"/>
        <end position="721"/>
    </location>
</feature>
<feature type="region of interest" description="Disordered" evidence="1">
    <location>
        <begin position="1"/>
        <end position="61"/>
    </location>
</feature>
<dbReference type="Pfam" id="PF11915">
    <property type="entry name" value="DUF3433"/>
    <property type="match status" value="2"/>
</dbReference>
<dbReference type="AlphaFoldDB" id="A0A9W8PZY9"/>
<reference evidence="3" key="1">
    <citation type="submission" date="2022-10" db="EMBL/GenBank/DDBJ databases">
        <title>Fusarium specimens isolated from Avocado Roots.</title>
        <authorList>
            <person name="Stajich J."/>
            <person name="Roper C."/>
            <person name="Heimlech-Rivalta G."/>
        </authorList>
    </citation>
    <scope>NUCLEOTIDE SEQUENCE</scope>
    <source>
        <strain evidence="3">CF00143</strain>
    </source>
</reference>
<feature type="transmembrane region" description="Helical" evidence="2">
    <location>
        <begin position="1134"/>
        <end position="1155"/>
    </location>
</feature>
<feature type="transmembrane region" description="Helical" evidence="2">
    <location>
        <begin position="64"/>
        <end position="83"/>
    </location>
</feature>
<feature type="transmembrane region" description="Helical" evidence="2">
    <location>
        <begin position="767"/>
        <end position="790"/>
    </location>
</feature>
<feature type="compositionally biased region" description="Polar residues" evidence="1">
    <location>
        <begin position="13"/>
        <end position="43"/>
    </location>
</feature>
<name>A0A9W8PZY9_9HYPO</name>
<evidence type="ECO:0000313" key="4">
    <source>
        <dbReference type="Proteomes" id="UP001152130"/>
    </source>
</evidence>
<dbReference type="EMBL" id="JAPDHF010000001">
    <property type="protein sequence ID" value="KAJ4024287.1"/>
    <property type="molecule type" value="Genomic_DNA"/>
</dbReference>
<sequence>MSSWETTALRLQGNVTVESTPNSFHKSSPSLPRQGTKSKTTVNVHDVSSEEEDSKTKGWKPTSLSTPILLAVIALTILLAIAVETITQRGASQGGLALSPTLDDMPQYAKFAHLYVPTIIAVLYSMIWSWIDLDIKRMQPWFELSKPNGATAADSLFLDYQYDFVALVPFKAAKRKHWPVFFGGTAMVIVFWALTPLQSALFGTGVVQQTEMVSIANRSQFVPVIHHEKILDPQFLNAGYAIAWLGQQLPAFTTSKYALLPFYSEKSKEIAQLQPNATVQSTISAETEKMWTDLYCWPAEISRTGPHIKEEFSFLNGQGCNTTISFGLATKMKMLYIGFRTSPYSDYWIYGPNCPKTPNTTHQFLAIWSKPIPVDWSHAPMFNISAMYCQPYYWKQKVLATVKAGTHEPIDDAIVELAPKETLTEKEFNSTAFEFLLGNGMAEVPIVRDFPFNKVVEQNPRLNSTGFAVPVSNMVGFALAGRNETGEDYVHHDLIQEVYETAHRFLFSSAVQFLYENSTQMSNNTASIEYYMAGIIVSRTFATALEVLLGIVTVFTATVLWFCWKAPSKLPINPSSIRRYIEFIGNSPELLDSFKPMDHADDKTLVEEFQMDKFQLLLNHQTRQAEVFVHPSIHDDTTDHKETVQKGFYDPVRPLALQRWVGFVFVAALIGAMVYLSYLKDQETRLNGLIRPTENFELLQILENYIPTAFATLVEPLWVLLNRLLCVLQPFKDLWEGKAEPSKTIDATYTSIPPQLVFWRAIKAKHFVLTLVCSMALLANLLAVGLGSLFNENIMTASYPETMLPAFAPRFDNTSVADLSRHLLDHVITTNKYEDHMYVTMANMTSGTTLPAWISQEYYFQRFELLNSSIHKPEDTFTVSTRGFGANANCTTVPAFKMPIYPGYAGDWRSGQREKLNMTDCTTDDDILELINPIMRQSNNNRSSGVSAVEWCGTVDNRYGPSSCGRTLPLGWGRSNKAENINNTMQASFLICRPVFETAMFNVTIDPLGRVLSYKRTSKLENTLDYDGADAHIDKIFQNVNNQYDQDPRWHNDTTSRDWMNHLLMVHTGSRSVLDPANNVPDPDDLKSDINNIYRLVYAILLGLNEQVFQTSENENETIATRNTKETRIFMEQASFIITMTVLSLNTVVAILFYLRAVAFVLPRMPTTLGAVIAYVAPSRFVTPAYREAPGHAKRTLSFGRYIGNDGNVHIGIEADPHVVPIDPLSLGSQDVVSRFFRKRRLRSTDKFVRTDTWL</sequence>
<organism evidence="3 4">
    <name type="scientific">Fusarium irregulare</name>
    <dbReference type="NCBI Taxonomy" id="2494466"/>
    <lineage>
        <taxon>Eukaryota</taxon>
        <taxon>Fungi</taxon>
        <taxon>Dikarya</taxon>
        <taxon>Ascomycota</taxon>
        <taxon>Pezizomycotina</taxon>
        <taxon>Sordariomycetes</taxon>
        <taxon>Hypocreomycetidae</taxon>
        <taxon>Hypocreales</taxon>
        <taxon>Nectriaceae</taxon>
        <taxon>Fusarium</taxon>
        <taxon>Fusarium incarnatum-equiseti species complex</taxon>
    </lineage>
</organism>
<dbReference type="Proteomes" id="UP001152130">
    <property type="component" value="Unassembled WGS sequence"/>
</dbReference>
<evidence type="ECO:0000256" key="2">
    <source>
        <dbReference type="SAM" id="Phobius"/>
    </source>
</evidence>
<protein>
    <submittedName>
        <fullName evidence="3">Uncharacterized protein</fullName>
    </submittedName>
</protein>
<dbReference type="PANTHER" id="PTHR37544:SF3">
    <property type="entry name" value="SPRAY"/>
    <property type="match status" value="1"/>
</dbReference>